<sequence>MKLPETLINIMVRHTSEALRQKSVRILPVYMDKFDWKGRYRLVTVLLKSAEHSGVKGFLIGRIKDYVHLTLQQNVNNEWFVGSHLRQILPSIFHLPNGSQTDLLEESDKIIAALNFLRYLLLRDSKKSDLTGVWSMLELIDKGYLSELITGLELSKMHYKQREEELVDEKKRARRAKDADNVSVSVGGQEISKMPFEQQMQRLEVMLKDLLIK</sequence>
<dbReference type="InterPro" id="IPR019516">
    <property type="entry name" value="Glomulin/ALF4"/>
</dbReference>
<dbReference type="STRING" id="307972.A0A2G8K6G7"/>
<evidence type="ECO:0000313" key="2">
    <source>
        <dbReference type="Proteomes" id="UP000230750"/>
    </source>
</evidence>
<dbReference type="Pfam" id="PF08568">
    <property type="entry name" value="Kinetochor_Ybp2"/>
    <property type="match status" value="1"/>
</dbReference>
<keyword evidence="2" id="KW-1185">Reference proteome</keyword>
<comment type="caution">
    <text evidence="1">The sequence shown here is derived from an EMBL/GenBank/DDBJ whole genome shotgun (WGS) entry which is preliminary data.</text>
</comment>
<dbReference type="Proteomes" id="UP000230750">
    <property type="component" value="Unassembled WGS sequence"/>
</dbReference>
<dbReference type="PANTHER" id="PTHR15430">
    <property type="entry name" value="GLOMULIN"/>
    <property type="match status" value="1"/>
</dbReference>
<proteinExistence type="predicted"/>
<gene>
    <name evidence="1" type="ORF">BSL78_19608</name>
</gene>
<dbReference type="AlphaFoldDB" id="A0A2G8K6G7"/>
<dbReference type="GO" id="GO:0055105">
    <property type="term" value="F:ubiquitin-protein transferase inhibitor activity"/>
    <property type="evidence" value="ECO:0007669"/>
    <property type="project" value="TreeGrafter"/>
</dbReference>
<evidence type="ECO:0000313" key="1">
    <source>
        <dbReference type="EMBL" id="PIK43545.1"/>
    </source>
</evidence>
<dbReference type="OrthoDB" id="619536at2759"/>
<reference evidence="1 2" key="1">
    <citation type="journal article" date="2017" name="PLoS Biol.">
        <title>The sea cucumber genome provides insights into morphological evolution and visceral regeneration.</title>
        <authorList>
            <person name="Zhang X."/>
            <person name="Sun L."/>
            <person name="Yuan J."/>
            <person name="Sun Y."/>
            <person name="Gao Y."/>
            <person name="Zhang L."/>
            <person name="Li S."/>
            <person name="Dai H."/>
            <person name="Hamel J.F."/>
            <person name="Liu C."/>
            <person name="Yu Y."/>
            <person name="Liu S."/>
            <person name="Lin W."/>
            <person name="Guo K."/>
            <person name="Jin S."/>
            <person name="Xu P."/>
            <person name="Storey K.B."/>
            <person name="Huan P."/>
            <person name="Zhang T."/>
            <person name="Zhou Y."/>
            <person name="Zhang J."/>
            <person name="Lin C."/>
            <person name="Li X."/>
            <person name="Xing L."/>
            <person name="Huo D."/>
            <person name="Sun M."/>
            <person name="Wang L."/>
            <person name="Mercier A."/>
            <person name="Li F."/>
            <person name="Yang H."/>
            <person name="Xiang J."/>
        </authorList>
    </citation>
    <scope>NUCLEOTIDE SEQUENCE [LARGE SCALE GENOMIC DNA]</scope>
    <source>
        <strain evidence="1">Shaxun</strain>
        <tissue evidence="1">Muscle</tissue>
    </source>
</reference>
<dbReference type="GO" id="GO:0005737">
    <property type="term" value="C:cytoplasm"/>
    <property type="evidence" value="ECO:0007669"/>
    <property type="project" value="TreeGrafter"/>
</dbReference>
<protein>
    <submittedName>
        <fullName evidence="1">Putative glomulin</fullName>
    </submittedName>
</protein>
<dbReference type="EMBL" id="MRZV01000842">
    <property type="protein sequence ID" value="PIK43545.1"/>
    <property type="molecule type" value="Genomic_DNA"/>
</dbReference>
<dbReference type="InterPro" id="IPR013877">
    <property type="entry name" value="YAP-bd/ALF4/Glomulin"/>
</dbReference>
<organism evidence="1 2">
    <name type="scientific">Stichopus japonicus</name>
    <name type="common">Sea cucumber</name>
    <dbReference type="NCBI Taxonomy" id="307972"/>
    <lineage>
        <taxon>Eukaryota</taxon>
        <taxon>Metazoa</taxon>
        <taxon>Echinodermata</taxon>
        <taxon>Eleutherozoa</taxon>
        <taxon>Echinozoa</taxon>
        <taxon>Holothuroidea</taxon>
        <taxon>Aspidochirotacea</taxon>
        <taxon>Aspidochirotida</taxon>
        <taxon>Stichopodidae</taxon>
        <taxon>Apostichopus</taxon>
    </lineage>
</organism>
<accession>A0A2G8K6G7</accession>
<dbReference type="PANTHER" id="PTHR15430:SF1">
    <property type="entry name" value="GLOMULIN"/>
    <property type="match status" value="1"/>
</dbReference>
<name>A0A2G8K6G7_STIJA</name>